<dbReference type="Pfam" id="PF26523">
    <property type="entry name" value="Trm732_C"/>
    <property type="match status" value="1"/>
</dbReference>
<gene>
    <name evidence="6" type="ORF">MYCFIDRAFT_214770</name>
</gene>
<dbReference type="VEuPathDB" id="FungiDB:MYCFIDRAFT_214770"/>
<dbReference type="HOGENOM" id="CLU_001011_1_1_1"/>
<evidence type="ECO:0000256" key="2">
    <source>
        <dbReference type="ARBA" id="ARBA00022694"/>
    </source>
</evidence>
<dbReference type="Proteomes" id="UP000016932">
    <property type="component" value="Unassembled WGS sequence"/>
</dbReference>
<comment type="similarity">
    <text evidence="1">Belongs to the THADA family.</text>
</comment>
<dbReference type="InterPro" id="IPR056843">
    <property type="entry name" value="THADA-like_TPR"/>
</dbReference>
<dbReference type="STRING" id="383855.M3B577"/>
<dbReference type="KEGG" id="pfj:MYCFIDRAFT_214770"/>
<proteinExistence type="inferred from homology"/>
<feature type="domain" description="tRNA (32-2'-O)-methyltransferase regulator THADA-like C-terminal TPR repeats region" evidence="5">
    <location>
        <begin position="872"/>
        <end position="1010"/>
    </location>
</feature>
<dbReference type="RefSeq" id="XP_007925147.1">
    <property type="nucleotide sequence ID" value="XM_007926956.1"/>
</dbReference>
<dbReference type="InterPro" id="IPR016024">
    <property type="entry name" value="ARM-type_fold"/>
</dbReference>
<keyword evidence="2" id="KW-0819">tRNA processing</keyword>
<dbReference type="SUPFAM" id="SSF48371">
    <property type="entry name" value="ARM repeat"/>
    <property type="match status" value="1"/>
</dbReference>
<evidence type="ECO:0000259" key="4">
    <source>
        <dbReference type="Pfam" id="PF25150"/>
    </source>
</evidence>
<organism evidence="6 7">
    <name type="scientific">Pseudocercospora fijiensis (strain CIRAD86)</name>
    <name type="common">Black leaf streak disease fungus</name>
    <name type="synonym">Mycosphaerella fijiensis</name>
    <dbReference type="NCBI Taxonomy" id="383855"/>
    <lineage>
        <taxon>Eukaryota</taxon>
        <taxon>Fungi</taxon>
        <taxon>Dikarya</taxon>
        <taxon>Ascomycota</taxon>
        <taxon>Pezizomycotina</taxon>
        <taxon>Dothideomycetes</taxon>
        <taxon>Dothideomycetidae</taxon>
        <taxon>Mycosphaerellales</taxon>
        <taxon>Mycosphaerellaceae</taxon>
        <taxon>Pseudocercospora</taxon>
    </lineage>
</organism>
<accession>M3B577</accession>
<reference evidence="6 7" key="1">
    <citation type="journal article" date="2012" name="PLoS Pathog.">
        <title>Diverse lifestyles and strategies of plant pathogenesis encoded in the genomes of eighteen Dothideomycetes fungi.</title>
        <authorList>
            <person name="Ohm R.A."/>
            <person name="Feau N."/>
            <person name="Henrissat B."/>
            <person name="Schoch C.L."/>
            <person name="Horwitz B.A."/>
            <person name="Barry K.W."/>
            <person name="Condon B.J."/>
            <person name="Copeland A.C."/>
            <person name="Dhillon B."/>
            <person name="Glaser F."/>
            <person name="Hesse C.N."/>
            <person name="Kosti I."/>
            <person name="LaButti K."/>
            <person name="Lindquist E.A."/>
            <person name="Lucas S."/>
            <person name="Salamov A.A."/>
            <person name="Bradshaw R.E."/>
            <person name="Ciuffetti L."/>
            <person name="Hamelin R.C."/>
            <person name="Kema G.H.J."/>
            <person name="Lawrence C."/>
            <person name="Scott J.A."/>
            <person name="Spatafora J.W."/>
            <person name="Turgeon B.G."/>
            <person name="de Wit P.J.G.M."/>
            <person name="Zhong S."/>
            <person name="Goodwin S.B."/>
            <person name="Grigoriev I.V."/>
        </authorList>
    </citation>
    <scope>NUCLEOTIDE SEQUENCE [LARGE SCALE GENOMIC DNA]</scope>
    <source>
        <strain evidence="6 7">CIRAD86</strain>
    </source>
</reference>
<keyword evidence="7" id="KW-1185">Reference proteome</keyword>
<evidence type="ECO:0000259" key="3">
    <source>
        <dbReference type="Pfam" id="PF10350"/>
    </source>
</evidence>
<dbReference type="Pfam" id="PF25151">
    <property type="entry name" value="TPR_Trm732_C"/>
    <property type="match status" value="1"/>
</dbReference>
<dbReference type="InterPro" id="IPR056842">
    <property type="entry name" value="THADA-like_TPR_C"/>
</dbReference>
<evidence type="ECO:0000256" key="1">
    <source>
        <dbReference type="ARBA" id="ARBA00010409"/>
    </source>
</evidence>
<dbReference type="EMBL" id="KB446557">
    <property type="protein sequence ID" value="EME84523.1"/>
    <property type="molecule type" value="Genomic_DNA"/>
</dbReference>
<dbReference type="InterPro" id="IPR051954">
    <property type="entry name" value="tRNA_methyltransferase_THADA"/>
</dbReference>
<dbReference type="eggNOG" id="KOG1810">
    <property type="taxonomic scope" value="Eukaryota"/>
</dbReference>
<dbReference type="PANTHER" id="PTHR14387">
    <property type="entry name" value="THADA/DEATH RECEPTOR INTERACTING PROTEIN"/>
    <property type="match status" value="1"/>
</dbReference>
<dbReference type="Pfam" id="PF25150">
    <property type="entry name" value="TPR_Trm732"/>
    <property type="match status" value="1"/>
</dbReference>
<dbReference type="InterPro" id="IPR019442">
    <property type="entry name" value="THADA/TRM732_DUF2428"/>
</dbReference>
<evidence type="ECO:0000313" key="6">
    <source>
        <dbReference type="EMBL" id="EME84523.1"/>
    </source>
</evidence>
<dbReference type="PANTHER" id="PTHR14387:SF0">
    <property type="entry name" value="DUF2428 DOMAIN-CONTAINING PROTEIN"/>
    <property type="match status" value="1"/>
</dbReference>
<dbReference type="Pfam" id="PF10350">
    <property type="entry name" value="DUF2428"/>
    <property type="match status" value="1"/>
</dbReference>
<evidence type="ECO:0000313" key="7">
    <source>
        <dbReference type="Proteomes" id="UP000016932"/>
    </source>
</evidence>
<dbReference type="OrthoDB" id="73997at2759"/>
<dbReference type="GeneID" id="19338092"/>
<name>M3B577_PSEFD</name>
<feature type="domain" description="DUF2428" evidence="3">
    <location>
        <begin position="654"/>
        <end position="870"/>
    </location>
</feature>
<dbReference type="GO" id="GO:0030488">
    <property type="term" value="P:tRNA methylation"/>
    <property type="evidence" value="ECO:0007669"/>
    <property type="project" value="TreeGrafter"/>
</dbReference>
<feature type="domain" description="tRNA (32-2'-O)-methyltransferase regulator THADA-like TPR repeats region" evidence="4">
    <location>
        <begin position="247"/>
        <end position="527"/>
    </location>
</feature>
<protein>
    <submittedName>
        <fullName evidence="6">Uncharacterized protein</fullName>
    </submittedName>
</protein>
<evidence type="ECO:0000259" key="5">
    <source>
        <dbReference type="Pfam" id="PF25151"/>
    </source>
</evidence>
<dbReference type="GO" id="GO:0005829">
    <property type="term" value="C:cytosol"/>
    <property type="evidence" value="ECO:0007669"/>
    <property type="project" value="TreeGrafter"/>
</dbReference>
<sequence length="1575" mass="173994">MNSHERVLDEDRLRHVSRSIRDYVPTRSATAHASSREHQIKAFENLLQDVFATSSCTALSTSHRVAAWNTLCSLVDRSLESDLPAISNSCWSLGIWNRSLGLYLDHADTARPKSSRQLVTTLTNALKKGLATGNRDVAVLAGHAVRRLLRSLHADDDPARAKASAQLLSNLLLKEVIPIASVLGYVPSQSHPERDHAQVLLRTVLAWLGRGDFGSTIATTVSAVLDKLEDADHADSRNQESGCPALIWLEPLQDVCRHATVHSDDLRAHLFPVLFKRRFEDFVAFLKCQGLTAVTGRFELVVLSQAKTSDDLLYTALQTGKDLGLLFETDSDQIACTPSIVFLPIAYIEGLVFQRSRSARLTGLSLLTTSPSATRALSQRALQLLKRALPVFFADVDADFRGAVFGALQRLVDRMRSITKVLSQQTSKLESAEATQALRIHQDFLKWLHRFLVHELRPSASYQRHISALKGLSIMARSALDSAVPTESWTKSARGETKWTFHIKILTPDLQRQLLDLLFDPFDDVRQTAASILRLYPSETPKDGLPGIYDLACERAERKMYLSGRADQADGVAHLYALIHKSRVAGQSNSIDEQGQLATLVDKLEKLLAIAERDLATAVERYPLHGLLTSLRYVVGNASTLDNGEARTLFVDLIRVWKLVKPILCDDAPEGYLPEELEETPNSTKETLSYCWRALKESSLLLSSLIAGKQTEADLLEAMSELCFIQLSELRHRGAFSTVAQTWTACCNRCTDLRQSDGINLLDNWYGRIIDMLHKNVAINTRRSAGLPSLLCGILIADRCERLIAKAFVDLEVVARQSVDAKDEGSLPQVHAMNCMKDVLKNSNLGESSERHLPVALQLAADALRSDTWAIRNCGLMLFRAVIDRLLGTSAAYLEGDSQIRKRISVEQHPQLLDVIIGLLNAPFQDRILRYEGVFPALEMLQLARVPKERLEVAKVAVKALTGVSSWHVRDKAARTLASMETISAVSQYLGDAAASNTLGENAVHGILLVAGYALQRVELDHIQDPKATRDLRSDSMPQEVDTIGFAAAELYQKSSSFTSKAAALDVLRDCCDTGSRLFKNYDHRSLLARVCPSQAASHAGPVAIFEKKLMACCSAPGSASIRQSWARLFAQYLVIEQSVNKDEIFSYHRLAQELSRHDQNAYSHFLRSFQGRLDASAPIADVVVDACFHIVNSALPVELICEAQKTLLMLCSGSESNVDLAIALRSQDALSERACNQKYVDQWLQLFAIHLDHRSNTDEHLVQDIVLWANYCASAVDGTGVHSREAATEAISCIRRLWLVLNTTVDKKLDNAFLGLCIATYDLLNDDEEDIRLQAAQIAGRILEAAHTNPAQRLDFEPIVASQKLLGFCLRRWKASSKLASVTLYRAFGIGLAGTRPVTEQLEAATSADTALFAEEKQNLYIDEAKEARIWSQAVQRVDASIIPKTAITRLGEWTAAGLDALTEQAKGHPDGALGWSTIDTVFTLGLRVVYGAEVVFGLAMKGVRVPVPPSELRKKLFICLTAFEDGGVSGFGQVNCLWRWEVDRILKESLSSKLTSLGDAVEATFDKARGIER</sequence>